<proteinExistence type="predicted"/>
<protein>
    <submittedName>
        <fullName evidence="1">Four helix bundle suffix domain</fullName>
    </submittedName>
</protein>
<dbReference type="RefSeq" id="WP_111972196.1">
    <property type="nucleotide sequence ID" value="NZ_UAVS01000001.1"/>
</dbReference>
<reference evidence="1 2" key="1">
    <citation type="submission" date="2018-06" db="EMBL/GenBank/DDBJ databases">
        <authorList>
            <consortium name="Pathogen Informatics"/>
            <person name="Doyle S."/>
        </authorList>
    </citation>
    <scope>NUCLEOTIDE SEQUENCE [LARGE SCALE GENOMIC DNA]</scope>
    <source>
        <strain evidence="1 2">NCTC11545</strain>
    </source>
</reference>
<name>A0A2X2SUI8_CAPOC</name>
<sequence>METSFLKTKGGYRHLRCYQVTEVIYDITFFFTKHFLEKGDRTIDQMVQAARSGKQNIAEGSEAASTSYETQIKLTNVAKASLEELLIDYEDYLRVRNIPQWNAGHPRFNKKRAFARSEQIFSQYCSLLDKCSDEEIANLCITLIHQATYMLRRLLEKQQEIFLKKGGIREQMRNARLSYRAGS</sequence>
<dbReference type="AlphaFoldDB" id="A0A2X2SUI8"/>
<gene>
    <name evidence="1" type="ORF">NCTC11545_00627</name>
</gene>
<dbReference type="InterPro" id="IPR036583">
    <property type="entry name" value="23S_rRNA_IVS_sf"/>
</dbReference>
<dbReference type="NCBIfam" id="TIGR04258">
    <property type="entry name" value="4helix_suffix"/>
    <property type="match status" value="1"/>
</dbReference>
<organism evidence="1 2">
    <name type="scientific">Capnocytophaga ochracea</name>
    <dbReference type="NCBI Taxonomy" id="1018"/>
    <lineage>
        <taxon>Bacteria</taxon>
        <taxon>Pseudomonadati</taxon>
        <taxon>Bacteroidota</taxon>
        <taxon>Flavobacteriia</taxon>
        <taxon>Flavobacteriales</taxon>
        <taxon>Flavobacteriaceae</taxon>
        <taxon>Capnocytophaga</taxon>
    </lineage>
</organism>
<dbReference type="Proteomes" id="UP000250169">
    <property type="component" value="Unassembled WGS sequence"/>
</dbReference>
<dbReference type="InterPro" id="IPR026354">
    <property type="entry name" value="4helix_suffix_dom"/>
</dbReference>
<dbReference type="Gene3D" id="1.20.1440.60">
    <property type="entry name" value="23S rRNA-intervening sequence"/>
    <property type="match status" value="1"/>
</dbReference>
<evidence type="ECO:0000313" key="2">
    <source>
        <dbReference type="Proteomes" id="UP000250169"/>
    </source>
</evidence>
<accession>A0A2X2SUI8</accession>
<dbReference type="NCBIfam" id="TIGR02436">
    <property type="entry name" value="four helix bundle protein"/>
    <property type="match status" value="1"/>
</dbReference>
<dbReference type="InterPro" id="IPR012657">
    <property type="entry name" value="23S_rRNA-intervening_sequence"/>
</dbReference>
<dbReference type="SUPFAM" id="SSF158446">
    <property type="entry name" value="IVS-encoded protein-like"/>
    <property type="match status" value="1"/>
</dbReference>
<dbReference type="EMBL" id="UAVS01000001">
    <property type="protein sequence ID" value="SQA93261.1"/>
    <property type="molecule type" value="Genomic_DNA"/>
</dbReference>
<evidence type="ECO:0000313" key="1">
    <source>
        <dbReference type="EMBL" id="SQA93261.1"/>
    </source>
</evidence>